<evidence type="ECO:0000313" key="1">
    <source>
        <dbReference type="EMBL" id="KAH7993401.1"/>
    </source>
</evidence>
<evidence type="ECO:0000313" key="2">
    <source>
        <dbReference type="Proteomes" id="UP000827872"/>
    </source>
</evidence>
<protein>
    <submittedName>
        <fullName evidence="1">Uncharacterized protein</fullName>
    </submittedName>
</protein>
<gene>
    <name evidence="1" type="ORF">K3G42_030909</name>
</gene>
<dbReference type="Proteomes" id="UP000827872">
    <property type="component" value="Linkage Group LG03"/>
</dbReference>
<comment type="caution">
    <text evidence="1">The sequence shown here is derived from an EMBL/GenBank/DDBJ whole genome shotgun (WGS) entry which is preliminary data.</text>
</comment>
<sequence>MTVLLFSSVSPALPKSFHQLPYQPTVDELHFLSKHFGSTESITDDDKWRSRQRPDPEPQPGRLPLPTDNEIVMMNHVYMKSHFPSEVPRSTSLRPLAADTQVYLLKAWRDTPGLPPETSRQEAPGSTTPKKPGDSGQVYCPKLAQHGSGQTRGMLRAACRFCCLQAYERSESEEVTFVTQLVKKLLISFHLPCSLARLGSKGAL</sequence>
<proteinExistence type="predicted"/>
<keyword evidence="2" id="KW-1185">Reference proteome</keyword>
<accession>A0ACB8EMJ4</accession>
<name>A0ACB8EMJ4_9SAUR</name>
<reference evidence="1" key="1">
    <citation type="submission" date="2021-08" db="EMBL/GenBank/DDBJ databases">
        <title>The first chromosome-level gecko genome reveals the dynamic sex chromosomes of Neotropical dwarf geckos (Sphaerodactylidae: Sphaerodactylus).</title>
        <authorList>
            <person name="Pinto B.J."/>
            <person name="Keating S.E."/>
            <person name="Gamble T."/>
        </authorList>
    </citation>
    <scope>NUCLEOTIDE SEQUENCE</scope>
    <source>
        <strain evidence="1">TG3544</strain>
    </source>
</reference>
<dbReference type="EMBL" id="CM037616">
    <property type="protein sequence ID" value="KAH7993401.1"/>
    <property type="molecule type" value="Genomic_DNA"/>
</dbReference>
<organism evidence="1 2">
    <name type="scientific">Sphaerodactylus townsendi</name>
    <dbReference type="NCBI Taxonomy" id="933632"/>
    <lineage>
        <taxon>Eukaryota</taxon>
        <taxon>Metazoa</taxon>
        <taxon>Chordata</taxon>
        <taxon>Craniata</taxon>
        <taxon>Vertebrata</taxon>
        <taxon>Euteleostomi</taxon>
        <taxon>Lepidosauria</taxon>
        <taxon>Squamata</taxon>
        <taxon>Bifurcata</taxon>
        <taxon>Gekkota</taxon>
        <taxon>Sphaerodactylidae</taxon>
        <taxon>Sphaerodactylus</taxon>
    </lineage>
</organism>